<keyword evidence="1" id="KW-0812">Transmembrane</keyword>
<dbReference type="Pfam" id="PF04536">
    <property type="entry name" value="TPM_phosphatase"/>
    <property type="match status" value="1"/>
</dbReference>
<dbReference type="InterPro" id="IPR007621">
    <property type="entry name" value="TPM_dom"/>
</dbReference>
<protein>
    <submittedName>
        <fullName evidence="3">Putative membrane protein</fullName>
    </submittedName>
</protein>
<dbReference type="PANTHER" id="PTHR30373:SF8">
    <property type="entry name" value="BLL7265 PROTEIN"/>
    <property type="match status" value="1"/>
</dbReference>
<feature type="domain" description="TPM" evidence="2">
    <location>
        <begin position="102"/>
        <end position="179"/>
    </location>
</feature>
<keyword evidence="1" id="KW-1133">Transmembrane helix</keyword>
<accession>A0A1H8A2C5</accession>
<sequence length="202" mass="21488">MLNSDDRDAIAEAVREAERQTSGEIVVVVDRAAGSYVAVPLVLALALALFLPWPFLLITNLSAASIFLAQLIAAALLLATLLWYGRGGRFVPGFVKRRQAHETALREFTARGLTLTQGRTGVLLYIAVQERYAEVVADAGISAKVDGEAWQKIVEPLLAAAAQDALREGLIAAVRDVGAVLAAHAPPAADDVDELPNKVVIL</sequence>
<dbReference type="Proteomes" id="UP000199664">
    <property type="component" value="Unassembled WGS sequence"/>
</dbReference>
<evidence type="ECO:0000256" key="1">
    <source>
        <dbReference type="SAM" id="Phobius"/>
    </source>
</evidence>
<dbReference type="STRING" id="1036779.SAMN04515666_11732"/>
<dbReference type="PANTHER" id="PTHR30373">
    <property type="entry name" value="UPF0603 PROTEIN YGCG"/>
    <property type="match status" value="1"/>
</dbReference>
<evidence type="ECO:0000259" key="2">
    <source>
        <dbReference type="Pfam" id="PF04536"/>
    </source>
</evidence>
<dbReference type="RefSeq" id="WP_091843085.1">
    <property type="nucleotide sequence ID" value="NZ_FOAN01000017.1"/>
</dbReference>
<name>A0A1H8A2C5_9HYPH</name>
<proteinExistence type="predicted"/>
<keyword evidence="4" id="KW-1185">Reference proteome</keyword>
<feature type="transmembrane region" description="Helical" evidence="1">
    <location>
        <begin position="36"/>
        <end position="55"/>
    </location>
</feature>
<organism evidence="3 4">
    <name type="scientific">Bosea lupini</name>
    <dbReference type="NCBI Taxonomy" id="1036779"/>
    <lineage>
        <taxon>Bacteria</taxon>
        <taxon>Pseudomonadati</taxon>
        <taxon>Pseudomonadota</taxon>
        <taxon>Alphaproteobacteria</taxon>
        <taxon>Hyphomicrobiales</taxon>
        <taxon>Boseaceae</taxon>
        <taxon>Bosea</taxon>
    </lineage>
</organism>
<keyword evidence="1" id="KW-0472">Membrane</keyword>
<dbReference type="Gene3D" id="3.10.310.50">
    <property type="match status" value="1"/>
</dbReference>
<evidence type="ECO:0000313" key="3">
    <source>
        <dbReference type="EMBL" id="SEM64870.1"/>
    </source>
</evidence>
<dbReference type="AlphaFoldDB" id="A0A1H8A2C5"/>
<dbReference type="EMBL" id="FOAN01000017">
    <property type="protein sequence ID" value="SEM64870.1"/>
    <property type="molecule type" value="Genomic_DNA"/>
</dbReference>
<reference evidence="4" key="1">
    <citation type="submission" date="2016-10" db="EMBL/GenBank/DDBJ databases">
        <authorList>
            <person name="Varghese N."/>
            <person name="Submissions S."/>
        </authorList>
    </citation>
    <scope>NUCLEOTIDE SEQUENCE [LARGE SCALE GENOMIC DNA]</scope>
    <source>
        <strain evidence="4">LMG 26383,CCUG 61248,R- 45681</strain>
    </source>
</reference>
<gene>
    <name evidence="3" type="ORF">SAMN04515666_11732</name>
</gene>
<evidence type="ECO:0000313" key="4">
    <source>
        <dbReference type="Proteomes" id="UP000199664"/>
    </source>
</evidence>
<dbReference type="OrthoDB" id="5825388at2"/>
<feature type="transmembrane region" description="Helical" evidence="1">
    <location>
        <begin position="61"/>
        <end position="84"/>
    </location>
</feature>